<evidence type="ECO:0000256" key="23">
    <source>
        <dbReference type="SAM" id="MobiDB-lite"/>
    </source>
</evidence>
<protein>
    <recommendedName>
        <fullName evidence="21">Tyrosine-protein kinase receptor</fullName>
        <ecNumber evidence="21">2.7.10.1</ecNumber>
    </recommendedName>
</protein>
<evidence type="ECO:0000256" key="21">
    <source>
        <dbReference type="RuleBase" id="RU000312"/>
    </source>
</evidence>
<dbReference type="InterPro" id="IPR000494">
    <property type="entry name" value="Rcpt_L-dom"/>
</dbReference>
<dbReference type="GO" id="GO:0042593">
    <property type="term" value="P:glucose homeostasis"/>
    <property type="evidence" value="ECO:0007669"/>
    <property type="project" value="TreeGrafter"/>
</dbReference>
<dbReference type="GO" id="GO:0051897">
    <property type="term" value="P:positive regulation of phosphatidylinositol 3-kinase/protein kinase B signal transduction"/>
    <property type="evidence" value="ECO:0007669"/>
    <property type="project" value="TreeGrafter"/>
</dbReference>
<evidence type="ECO:0000256" key="12">
    <source>
        <dbReference type="ARBA" id="ARBA00022840"/>
    </source>
</evidence>
<dbReference type="PROSITE" id="PS00107">
    <property type="entry name" value="PROTEIN_KINASE_ATP"/>
    <property type="match status" value="1"/>
</dbReference>
<evidence type="ECO:0000259" key="25">
    <source>
        <dbReference type="PROSITE" id="PS50011"/>
    </source>
</evidence>
<evidence type="ECO:0000256" key="19">
    <source>
        <dbReference type="ARBA" id="ARBA00051243"/>
    </source>
</evidence>
<dbReference type="SUPFAM" id="SSF57184">
    <property type="entry name" value="Growth factor receptor domain"/>
    <property type="match status" value="1"/>
</dbReference>
<dbReference type="Gene3D" id="3.80.20.20">
    <property type="entry name" value="Receptor L-domain"/>
    <property type="match status" value="2"/>
</dbReference>
<dbReference type="GO" id="GO:0043560">
    <property type="term" value="F:insulin receptor substrate binding"/>
    <property type="evidence" value="ECO:0007669"/>
    <property type="project" value="TreeGrafter"/>
</dbReference>
<feature type="transmembrane region" description="Helical" evidence="24">
    <location>
        <begin position="979"/>
        <end position="1002"/>
    </location>
</feature>
<evidence type="ECO:0000256" key="13">
    <source>
        <dbReference type="ARBA" id="ARBA00022989"/>
    </source>
</evidence>
<reference evidence="27" key="1">
    <citation type="submission" date="2015-12" db="EMBL/GenBank/DDBJ databases">
        <title>De novo transcriptome assembly of four potential Pierce s Disease insect vectors from Arizona vineyards.</title>
        <authorList>
            <person name="Tassone E.E."/>
        </authorList>
    </citation>
    <scope>NUCLEOTIDE SEQUENCE</scope>
</reference>
<dbReference type="PROSITE" id="PS50853">
    <property type="entry name" value="FN3"/>
    <property type="match status" value="1"/>
</dbReference>
<name>A0A1B6DN60_9HEMI</name>
<dbReference type="GO" id="GO:0030424">
    <property type="term" value="C:axon"/>
    <property type="evidence" value="ECO:0007669"/>
    <property type="project" value="TreeGrafter"/>
</dbReference>
<evidence type="ECO:0000256" key="9">
    <source>
        <dbReference type="ARBA" id="ARBA00022737"/>
    </source>
</evidence>
<dbReference type="Pfam" id="PF00041">
    <property type="entry name" value="fn3"/>
    <property type="match status" value="1"/>
</dbReference>
<dbReference type="PROSITE" id="PS00109">
    <property type="entry name" value="PROTEIN_KINASE_TYR"/>
    <property type="match status" value="1"/>
</dbReference>
<evidence type="ECO:0000256" key="22">
    <source>
        <dbReference type="SAM" id="Coils"/>
    </source>
</evidence>
<dbReference type="InterPro" id="IPR000719">
    <property type="entry name" value="Prot_kinase_dom"/>
</dbReference>
<feature type="region of interest" description="Disordered" evidence="23">
    <location>
        <begin position="1356"/>
        <end position="1375"/>
    </location>
</feature>
<dbReference type="PANTHER" id="PTHR24416:SF525">
    <property type="entry name" value="INSULIN-LIKE RECEPTOR"/>
    <property type="match status" value="1"/>
</dbReference>
<dbReference type="GO" id="GO:0043410">
    <property type="term" value="P:positive regulation of MAPK cascade"/>
    <property type="evidence" value="ECO:0007669"/>
    <property type="project" value="TreeGrafter"/>
</dbReference>
<dbReference type="Gene3D" id="1.10.510.10">
    <property type="entry name" value="Transferase(Phosphotransferase) domain 1"/>
    <property type="match status" value="1"/>
</dbReference>
<keyword evidence="10 20" id="KW-0547">Nucleotide-binding</keyword>
<dbReference type="GO" id="GO:0046872">
    <property type="term" value="F:metal ion binding"/>
    <property type="evidence" value="ECO:0007669"/>
    <property type="project" value="UniProtKB-KW"/>
</dbReference>
<evidence type="ECO:0000256" key="17">
    <source>
        <dbReference type="ARBA" id="ARBA00023180"/>
    </source>
</evidence>
<evidence type="ECO:0000256" key="16">
    <source>
        <dbReference type="ARBA" id="ARBA00023170"/>
    </source>
</evidence>
<comment type="catalytic activity">
    <reaction evidence="19 21">
        <text>L-tyrosyl-[protein] + ATP = O-phospho-L-tyrosyl-[protein] + ADP + H(+)</text>
        <dbReference type="Rhea" id="RHEA:10596"/>
        <dbReference type="Rhea" id="RHEA-COMP:10136"/>
        <dbReference type="Rhea" id="RHEA-COMP:20101"/>
        <dbReference type="ChEBI" id="CHEBI:15378"/>
        <dbReference type="ChEBI" id="CHEBI:30616"/>
        <dbReference type="ChEBI" id="CHEBI:46858"/>
        <dbReference type="ChEBI" id="CHEBI:61978"/>
        <dbReference type="ChEBI" id="CHEBI:456216"/>
        <dbReference type="EC" id="2.7.10.1"/>
    </reaction>
</comment>
<dbReference type="GO" id="GO:0005009">
    <property type="term" value="F:insulin receptor activity"/>
    <property type="evidence" value="ECO:0007669"/>
    <property type="project" value="TreeGrafter"/>
</dbReference>
<evidence type="ECO:0000313" key="27">
    <source>
        <dbReference type="EMBL" id="JAS27131.1"/>
    </source>
</evidence>
<dbReference type="CDD" id="cd00064">
    <property type="entry name" value="FU"/>
    <property type="match status" value="1"/>
</dbReference>
<feature type="domain" description="Protein kinase" evidence="25">
    <location>
        <begin position="1037"/>
        <end position="1300"/>
    </location>
</feature>
<dbReference type="SUPFAM" id="SSF52058">
    <property type="entry name" value="L domain-like"/>
    <property type="match status" value="2"/>
</dbReference>
<keyword evidence="4" id="KW-0808">Transferase</keyword>
<comment type="subcellular location">
    <subcellularLocation>
        <location evidence="2">Membrane</location>
        <topology evidence="2">Single-pass type I membrane protein</topology>
    </subcellularLocation>
</comment>
<dbReference type="SUPFAM" id="SSF49265">
    <property type="entry name" value="Fibronectin type III"/>
    <property type="match status" value="3"/>
</dbReference>
<dbReference type="PROSITE" id="PS00239">
    <property type="entry name" value="RECEPTOR_TYR_KIN_II"/>
    <property type="match status" value="1"/>
</dbReference>
<dbReference type="InterPro" id="IPR013783">
    <property type="entry name" value="Ig-like_fold"/>
</dbReference>
<evidence type="ECO:0000256" key="3">
    <source>
        <dbReference type="ARBA" id="ARBA00022553"/>
    </source>
</evidence>
<feature type="binding site" evidence="20">
    <location>
        <position position="1066"/>
    </location>
    <ligand>
        <name>ATP</name>
        <dbReference type="ChEBI" id="CHEBI:30616"/>
    </ligand>
</feature>
<dbReference type="SUPFAM" id="SSF56112">
    <property type="entry name" value="Protein kinase-like (PK-like)"/>
    <property type="match status" value="1"/>
</dbReference>
<dbReference type="InterPro" id="IPR006212">
    <property type="entry name" value="Furin_repeat"/>
</dbReference>
<dbReference type="PRINTS" id="PR00109">
    <property type="entry name" value="TYRKINASE"/>
</dbReference>
<keyword evidence="6 21" id="KW-0812">Transmembrane</keyword>
<proteinExistence type="inferred from homology"/>
<feature type="compositionally biased region" description="Polar residues" evidence="23">
    <location>
        <begin position="1356"/>
        <end position="1368"/>
    </location>
</feature>
<dbReference type="InterPro" id="IPR006211">
    <property type="entry name" value="Furin-like_Cys-rich_dom"/>
</dbReference>
<dbReference type="InterPro" id="IPR017441">
    <property type="entry name" value="Protein_kinase_ATP_BS"/>
</dbReference>
<evidence type="ECO:0000256" key="14">
    <source>
        <dbReference type="ARBA" id="ARBA00023136"/>
    </source>
</evidence>
<keyword evidence="9" id="KW-0677">Repeat</keyword>
<keyword evidence="18" id="KW-0464">Manganese</keyword>
<dbReference type="Pfam" id="PF07714">
    <property type="entry name" value="PK_Tyr_Ser-Thr"/>
    <property type="match status" value="1"/>
</dbReference>
<keyword evidence="14 24" id="KW-0472">Membrane</keyword>
<comment type="cofactor">
    <cofactor evidence="1">
        <name>Mn(2+)</name>
        <dbReference type="ChEBI" id="CHEBI:29035"/>
    </cofactor>
</comment>
<dbReference type="InterPro" id="IPR001245">
    <property type="entry name" value="Ser-Thr/Tyr_kinase_cat_dom"/>
</dbReference>
<dbReference type="SMART" id="SM00060">
    <property type="entry name" value="FN3"/>
    <property type="match status" value="3"/>
</dbReference>
<dbReference type="FunFam" id="1.10.510.10:FF:000743">
    <property type="entry name" value="Predicted protein"/>
    <property type="match status" value="1"/>
</dbReference>
<evidence type="ECO:0000256" key="10">
    <source>
        <dbReference type="ARBA" id="ARBA00022741"/>
    </source>
</evidence>
<evidence type="ECO:0000256" key="11">
    <source>
        <dbReference type="ARBA" id="ARBA00022777"/>
    </source>
</evidence>
<keyword evidence="11" id="KW-0418">Kinase</keyword>
<evidence type="ECO:0000256" key="5">
    <source>
        <dbReference type="ARBA" id="ARBA00022685"/>
    </source>
</evidence>
<dbReference type="Gene3D" id="2.10.220.10">
    <property type="entry name" value="Hormone Receptor, Insulin-like Growth Factor Receptor 1, Chain A, domain 2"/>
    <property type="match status" value="1"/>
</dbReference>
<gene>
    <name evidence="27" type="ORF">g.32339</name>
</gene>
<dbReference type="SMART" id="SM00261">
    <property type="entry name" value="FU"/>
    <property type="match status" value="1"/>
</dbReference>
<dbReference type="EMBL" id="GEDC01010167">
    <property type="protein sequence ID" value="JAS27131.1"/>
    <property type="molecule type" value="Transcribed_RNA"/>
</dbReference>
<dbReference type="Gene3D" id="3.30.200.20">
    <property type="entry name" value="Phosphorylase Kinase, domain 1"/>
    <property type="match status" value="1"/>
</dbReference>
<dbReference type="InterPro" id="IPR050122">
    <property type="entry name" value="RTK"/>
</dbReference>
<dbReference type="InterPro" id="IPR009030">
    <property type="entry name" value="Growth_fac_rcpt_cys_sf"/>
</dbReference>
<keyword evidence="17" id="KW-0325">Glycoprotein</keyword>
<comment type="similarity">
    <text evidence="21">Belongs to the protein kinase superfamily. Tyr protein kinase family. Insulin receptor subfamily.</text>
</comment>
<organism evidence="27">
    <name type="scientific">Clastoptera arizonana</name>
    <name type="common">Arizona spittle bug</name>
    <dbReference type="NCBI Taxonomy" id="38151"/>
    <lineage>
        <taxon>Eukaryota</taxon>
        <taxon>Metazoa</taxon>
        <taxon>Ecdysozoa</taxon>
        <taxon>Arthropoda</taxon>
        <taxon>Hexapoda</taxon>
        <taxon>Insecta</taxon>
        <taxon>Pterygota</taxon>
        <taxon>Neoptera</taxon>
        <taxon>Paraneoptera</taxon>
        <taxon>Hemiptera</taxon>
        <taxon>Auchenorrhyncha</taxon>
        <taxon>Cercopoidea</taxon>
        <taxon>Clastopteridae</taxon>
        <taxon>Clastoptera</taxon>
    </lineage>
</organism>
<dbReference type="Pfam" id="PF01030">
    <property type="entry name" value="Recep_L_domain"/>
    <property type="match status" value="2"/>
</dbReference>
<evidence type="ECO:0000256" key="20">
    <source>
        <dbReference type="PROSITE-ProRule" id="PRU10141"/>
    </source>
</evidence>
<evidence type="ECO:0000259" key="26">
    <source>
        <dbReference type="PROSITE" id="PS50853"/>
    </source>
</evidence>
<dbReference type="InterPro" id="IPR036941">
    <property type="entry name" value="Rcpt_L-dom_sf"/>
</dbReference>
<keyword evidence="3 21" id="KW-0597">Phosphoprotein</keyword>
<keyword evidence="22" id="KW-0175">Coiled coil</keyword>
<dbReference type="GO" id="GO:0005524">
    <property type="term" value="F:ATP binding"/>
    <property type="evidence" value="ECO:0007669"/>
    <property type="project" value="UniProtKB-UniRule"/>
</dbReference>
<dbReference type="SMART" id="SM00219">
    <property type="entry name" value="TyrKc"/>
    <property type="match status" value="1"/>
</dbReference>
<evidence type="ECO:0000256" key="4">
    <source>
        <dbReference type="ARBA" id="ARBA00022679"/>
    </source>
</evidence>
<evidence type="ECO:0000256" key="18">
    <source>
        <dbReference type="ARBA" id="ARBA00023211"/>
    </source>
</evidence>
<dbReference type="PANTHER" id="PTHR24416">
    <property type="entry name" value="TYROSINE-PROTEIN KINASE RECEPTOR"/>
    <property type="match status" value="1"/>
</dbReference>
<evidence type="ECO:0000256" key="2">
    <source>
        <dbReference type="ARBA" id="ARBA00004479"/>
    </source>
</evidence>
<dbReference type="InterPro" id="IPR020635">
    <property type="entry name" value="Tyr_kinase_cat_dom"/>
</dbReference>
<dbReference type="InterPro" id="IPR002011">
    <property type="entry name" value="Tyr_kinase_rcpt_2_CS"/>
</dbReference>
<sequence>MINEHILEKKVFVNYILYFFHNLKLNYLNRNVRVSCEMLLAVLLLTTTVFIVEGETRICTTIDIRNDAKNLNQLRGCRTVYGYVQITLIDKANETDYDDLSFPELREITEFLLFYRVSGLRKIGQLFPNLALIRGDSLFLDYALIVYEMFNLKEIGLKSLTEITRGSVIIWKNPGLCYLQTIDWDRIAKWDSLKNYIENNHQPSGCPSRKVCEEAKCQESLCWSNTDCQLQLQEVEGCHPLCVGGCSGPGPKDCYSCRKVLTLDGECVSACPSGTYQHINRHCITAKQCYNQSQLSNHTFPSQYVGLTFNGTCIENCPSGYEFTPDHKDCQPCKLGKCRKVCSGSSIGNIAAAQKLRTCTYINGSLEISIQKGKPKIIAQELEDNLGSIEEIVGYLKIARSLPIINLNFLRNLTVIHGNANELESNKYAFIVLGNENLQELWDWNTKKDFKINNGRISFHNNPKLCLSQIDKLVSIIKLTNITNSEVARQSNGDRSACDATEIDIHVSLKESNLLHFEILPPKDMNNHPSPVLTYVLYYVKATDKNVTIFDEPDECGDNGWQTKDVSVSDSERQLETYQKKTIVLEKLDPYTQYAFYVNSYTVDSIGGQSVIQYVKTLPSQPTQVVSLEGYSNSSSEIVLHWEPPRKPNGKLNMYVVTGFRHEEDNILDQRNYCLHPMVPIIESTTISPKFMTHVQSEIKTCCPENEVVYTPKDGFERLCDQFEKKKITFGLVDSDPTQSCEMYVYSHIHTSPLSSDENKLVELSEEKFKEHNKHVPKRDEKAELQSLKQENSQLIMETDKVNEDGTYERFIRKFKPNEAIDLVNFNNLKHYSKYTIEVKVCRERDPEEQLNRPSCSVTEFVTIRTLKNPFADKISNNIRMNINNQTLEVSWNKPKNPNGIILAYEIEHRRTDVENPKPITECIKRLDYEKLGNSWFINGLSPGKYALRLRAISMAGEGPFTDLHEFNIEEKKSGPLQIILAICIILIIVFLFFILFYMFYWRKGNTIKNFRLVASVNPEYTSVYVEDEWELSRDQVELVKELGQGTFGMVYEGILHPTMMKCAVKTMNEATSQNDTNLFLNEASVMKCTANVFHIVQLLGVVSRGNPPLVIMELMTQGDLKTYLRMTRESLEHLPPSKTIVLQMATQIADGMAYLETRKFVHRDLAARNCMITDDLTVKIGDFGMTRDIYETDYYRKGNKGLLPIRWMAPESLKDGVFSSQSDIWSYGVVLWEIATLAEQPYQGSSNDQVLHDVIAGRKLETPVFCPEILKPIMISCWKRRPQQRPTFMQILIQLESIVSEKFKQVSFFYSEGAVEIKKALSDYVEMRSNVDDGHLLISLQSNNGAQVRYDVNNPETNISSLSSENSNDLKKKT</sequence>
<keyword evidence="7" id="KW-0479">Metal-binding</keyword>
<keyword evidence="8" id="KW-0732">Signal</keyword>
<evidence type="ECO:0000256" key="7">
    <source>
        <dbReference type="ARBA" id="ARBA00022723"/>
    </source>
</evidence>
<feature type="coiled-coil region" evidence="22">
    <location>
        <begin position="778"/>
        <end position="805"/>
    </location>
</feature>
<keyword evidence="16 21" id="KW-0675">Receptor</keyword>
<dbReference type="Gene3D" id="2.60.40.10">
    <property type="entry name" value="Immunoglobulins"/>
    <property type="match status" value="3"/>
</dbReference>
<keyword evidence="13 24" id="KW-1133">Transmembrane helix</keyword>
<dbReference type="GO" id="GO:0005899">
    <property type="term" value="C:insulin receptor complex"/>
    <property type="evidence" value="ECO:0007669"/>
    <property type="project" value="TreeGrafter"/>
</dbReference>
<evidence type="ECO:0000256" key="8">
    <source>
        <dbReference type="ARBA" id="ARBA00022729"/>
    </source>
</evidence>
<dbReference type="InterPro" id="IPR011009">
    <property type="entry name" value="Kinase-like_dom_sf"/>
</dbReference>
<evidence type="ECO:0000256" key="24">
    <source>
        <dbReference type="SAM" id="Phobius"/>
    </source>
</evidence>
<accession>A0A1B6DN60</accession>
<dbReference type="InterPro" id="IPR008266">
    <property type="entry name" value="Tyr_kinase_AS"/>
</dbReference>
<evidence type="ECO:0000256" key="1">
    <source>
        <dbReference type="ARBA" id="ARBA00001936"/>
    </source>
</evidence>
<evidence type="ECO:0000256" key="6">
    <source>
        <dbReference type="ARBA" id="ARBA00022692"/>
    </source>
</evidence>
<dbReference type="InterPro" id="IPR003961">
    <property type="entry name" value="FN3_dom"/>
</dbReference>
<evidence type="ECO:0000256" key="15">
    <source>
        <dbReference type="ARBA" id="ARBA00023137"/>
    </source>
</evidence>
<dbReference type="PROSITE" id="PS50011">
    <property type="entry name" value="PROTEIN_KINASE_DOM"/>
    <property type="match status" value="1"/>
</dbReference>
<feature type="domain" description="Fibronectin type-III" evidence="26">
    <location>
        <begin position="874"/>
        <end position="972"/>
    </location>
</feature>
<keyword evidence="15" id="KW-0829">Tyrosine-protein kinase</keyword>
<keyword evidence="5" id="KW-0165">Cleavage on pair of basic residues</keyword>
<dbReference type="Pfam" id="PF00757">
    <property type="entry name" value="Furin-like"/>
    <property type="match status" value="1"/>
</dbReference>
<dbReference type="CDD" id="cd00063">
    <property type="entry name" value="FN3"/>
    <property type="match status" value="1"/>
</dbReference>
<dbReference type="InterPro" id="IPR036116">
    <property type="entry name" value="FN3_sf"/>
</dbReference>
<keyword evidence="12 20" id="KW-0067">ATP-binding</keyword>
<dbReference type="EC" id="2.7.10.1" evidence="21"/>